<sequence length="366" mass="42001">MKMGFIKAAIFFVLTLNCSVIQRNAEPSANNALDILRDTRVGEYVYYLDHRSPKNLRIIGILRIDETSLAVRSKSLDSKDESIMIGHFALMDGKLIFFPDKILKGENTHISVDLSNWGILLARVNRNRLVETDRFEVEDPWPEFGYTLMHHFAIWSPIFRLTSTRQKNSDGLKGITIIKVGSVEKVKTFFEFEYLPVNVKEVSKITYDVPASESREMEIWNIRFKLDGNWKSGKELGVRKGEDDSFYGLALATARDAEFNITAFRLYSSNTKVDTLLRSYIGGIDGVDYSSIRHSLYKGYSRVDFDTYAKGRKPNKFIYIFVPGEKVCRIISFSSFKQLYISNPTYFETIMNSIEVDNLAELTAIR</sequence>
<evidence type="ECO:0000313" key="2">
    <source>
        <dbReference type="Proteomes" id="UP000231919"/>
    </source>
</evidence>
<accession>A0ABX4N887</accession>
<dbReference type="RefSeq" id="WP_100756393.1">
    <property type="nucleotide sequence ID" value="NZ_NPDP01000042.1"/>
</dbReference>
<evidence type="ECO:0000313" key="1">
    <source>
        <dbReference type="EMBL" id="PJZ28302.1"/>
    </source>
</evidence>
<protein>
    <submittedName>
        <fullName evidence="1">Uncharacterized protein</fullName>
    </submittedName>
</protein>
<proteinExistence type="predicted"/>
<reference evidence="1 2" key="1">
    <citation type="submission" date="2017-07" db="EMBL/GenBank/DDBJ databases">
        <title>Leptospira spp. isolated from tropical soils.</title>
        <authorList>
            <person name="Thibeaux R."/>
            <person name="Iraola G."/>
            <person name="Ferres I."/>
            <person name="Bierque E."/>
            <person name="Girault D."/>
            <person name="Soupe-Gilbert M.-E."/>
            <person name="Picardeau M."/>
            <person name="Goarant C."/>
        </authorList>
    </citation>
    <scope>NUCLEOTIDE SEQUENCE [LARGE SCALE GENOMIC DNA]</scope>
    <source>
        <strain evidence="1 2">JW2-C-B1</strain>
    </source>
</reference>
<name>A0ABX4N887_9LEPT</name>
<dbReference type="Proteomes" id="UP000231919">
    <property type="component" value="Unassembled WGS sequence"/>
</dbReference>
<organism evidence="1 2">
    <name type="scientific">Leptospira kmetyi</name>
    <dbReference type="NCBI Taxonomy" id="408139"/>
    <lineage>
        <taxon>Bacteria</taxon>
        <taxon>Pseudomonadati</taxon>
        <taxon>Spirochaetota</taxon>
        <taxon>Spirochaetia</taxon>
        <taxon>Leptospirales</taxon>
        <taxon>Leptospiraceae</taxon>
        <taxon>Leptospira</taxon>
    </lineage>
</organism>
<gene>
    <name evidence="1" type="ORF">CH378_18435</name>
</gene>
<comment type="caution">
    <text evidence="1">The sequence shown here is derived from an EMBL/GenBank/DDBJ whole genome shotgun (WGS) entry which is preliminary data.</text>
</comment>
<dbReference type="EMBL" id="NPDP01000042">
    <property type="protein sequence ID" value="PJZ28302.1"/>
    <property type="molecule type" value="Genomic_DNA"/>
</dbReference>
<keyword evidence="2" id="KW-1185">Reference proteome</keyword>